<evidence type="ECO:0000256" key="9">
    <source>
        <dbReference type="SAM" id="MobiDB-lite"/>
    </source>
</evidence>
<sequence length="289" mass="29870">MTGAGVITQRLAAGPGAELGVLPFVALVLAALLVGVSKTAVSGVATLSVALFAAVLPARESTGVLLPLLLVGDVLAVRAYRGHADRAVLLRLLPSVAAGLVLGVVFVARTSDVVMRRTIGVLLLTVAVHHGWQRARTRARSRARARAQGPEQGKGRQDRGRPGVGEDTPTVRQHRLQTVFFGLVAGFATMVANAGGPAMSLYLLSSGFGVLGFLGTGAWFFLIVNLVKVPFSVGLGLITADGLALDGLLALAVVVGAGVGRALVHRIDQGAFERLVLVFTALASVDLLR</sequence>
<accession>A0A9X8QMT9</accession>
<evidence type="ECO:0000256" key="8">
    <source>
        <dbReference type="RuleBase" id="RU363041"/>
    </source>
</evidence>
<dbReference type="Proteomes" id="UP000184388">
    <property type="component" value="Unassembled WGS sequence"/>
</dbReference>
<feature type="transmembrane region" description="Helical" evidence="8">
    <location>
        <begin position="114"/>
        <end position="132"/>
    </location>
</feature>
<feature type="region of interest" description="Disordered" evidence="9">
    <location>
        <begin position="138"/>
        <end position="169"/>
    </location>
</feature>
<evidence type="ECO:0000256" key="1">
    <source>
        <dbReference type="ARBA" id="ARBA00004651"/>
    </source>
</evidence>
<reference evidence="11" key="1">
    <citation type="submission" date="2016-11" db="EMBL/GenBank/DDBJ databases">
        <authorList>
            <person name="Jaros S."/>
            <person name="Januszkiewicz K."/>
            <person name="Wedrychowicz H."/>
        </authorList>
    </citation>
    <scope>NUCLEOTIDE SEQUENCE [LARGE SCALE GENOMIC DNA]</scope>
    <source>
        <strain evidence="11">CGMCC 4.3555</strain>
    </source>
</reference>
<dbReference type="EMBL" id="FRBK01000001">
    <property type="protein sequence ID" value="SHK80570.1"/>
    <property type="molecule type" value="Genomic_DNA"/>
</dbReference>
<keyword evidence="6 8" id="KW-1133">Transmembrane helix</keyword>
<organism evidence="10 11">
    <name type="scientific">Streptomyces yunnanensis</name>
    <dbReference type="NCBI Taxonomy" id="156453"/>
    <lineage>
        <taxon>Bacteria</taxon>
        <taxon>Bacillati</taxon>
        <taxon>Actinomycetota</taxon>
        <taxon>Actinomycetes</taxon>
        <taxon>Kitasatosporales</taxon>
        <taxon>Streptomycetaceae</taxon>
        <taxon>Streptomyces</taxon>
    </lineage>
</organism>
<keyword evidence="5 8" id="KW-0812">Transmembrane</keyword>
<evidence type="ECO:0000256" key="7">
    <source>
        <dbReference type="ARBA" id="ARBA00023136"/>
    </source>
</evidence>
<evidence type="ECO:0000256" key="5">
    <source>
        <dbReference type="ARBA" id="ARBA00022692"/>
    </source>
</evidence>
<protein>
    <recommendedName>
        <fullName evidence="8">Probable membrane transporter protein</fullName>
    </recommendedName>
</protein>
<dbReference type="Pfam" id="PF01925">
    <property type="entry name" value="TauE"/>
    <property type="match status" value="1"/>
</dbReference>
<dbReference type="GO" id="GO:0005886">
    <property type="term" value="C:plasma membrane"/>
    <property type="evidence" value="ECO:0007669"/>
    <property type="project" value="UniProtKB-SubCell"/>
</dbReference>
<dbReference type="AlphaFoldDB" id="A0A9X8QMT9"/>
<proteinExistence type="inferred from homology"/>
<evidence type="ECO:0000256" key="4">
    <source>
        <dbReference type="ARBA" id="ARBA00022475"/>
    </source>
</evidence>
<feature type="transmembrane region" description="Helical" evidence="8">
    <location>
        <begin position="235"/>
        <end position="259"/>
    </location>
</feature>
<dbReference type="PANTHER" id="PTHR30269">
    <property type="entry name" value="TRANSMEMBRANE PROTEIN YFCA"/>
    <property type="match status" value="1"/>
</dbReference>
<comment type="caution">
    <text evidence="10">The sequence shown here is derived from an EMBL/GenBank/DDBJ whole genome shotgun (WGS) entry which is preliminary data.</text>
</comment>
<feature type="transmembrane region" description="Helical" evidence="8">
    <location>
        <begin position="12"/>
        <end position="33"/>
    </location>
</feature>
<comment type="subcellular location">
    <subcellularLocation>
        <location evidence="1 8">Cell membrane</location>
        <topology evidence="1 8">Multi-pass membrane protein</topology>
    </subcellularLocation>
</comment>
<feature type="transmembrane region" description="Helical" evidence="8">
    <location>
        <begin position="88"/>
        <end position="108"/>
    </location>
</feature>
<evidence type="ECO:0000313" key="10">
    <source>
        <dbReference type="EMBL" id="SHK80570.1"/>
    </source>
</evidence>
<evidence type="ECO:0000313" key="11">
    <source>
        <dbReference type="Proteomes" id="UP000184388"/>
    </source>
</evidence>
<comment type="similarity">
    <text evidence="2 8">Belongs to the 4-toluene sulfonate uptake permease (TSUP) (TC 2.A.102) family.</text>
</comment>
<evidence type="ECO:0000256" key="2">
    <source>
        <dbReference type="ARBA" id="ARBA00009142"/>
    </source>
</evidence>
<keyword evidence="7 8" id="KW-0472">Membrane</keyword>
<name>A0A9X8QMT9_9ACTN</name>
<keyword evidence="3" id="KW-0813">Transport</keyword>
<keyword evidence="4 8" id="KW-1003">Cell membrane</keyword>
<dbReference type="InterPro" id="IPR002781">
    <property type="entry name" value="TM_pro_TauE-like"/>
</dbReference>
<gene>
    <name evidence="10" type="ORF">SAMN05216268_101371</name>
</gene>
<dbReference type="PANTHER" id="PTHR30269:SF23">
    <property type="entry name" value="MEMBRANE TRANSPORTER PROTEIN YDHB-RELATED"/>
    <property type="match status" value="1"/>
</dbReference>
<evidence type="ECO:0000256" key="3">
    <source>
        <dbReference type="ARBA" id="ARBA00022448"/>
    </source>
</evidence>
<dbReference type="InterPro" id="IPR052017">
    <property type="entry name" value="TSUP"/>
</dbReference>
<feature type="transmembrane region" description="Helical" evidence="8">
    <location>
        <begin position="201"/>
        <end position="223"/>
    </location>
</feature>
<evidence type="ECO:0000256" key="6">
    <source>
        <dbReference type="ARBA" id="ARBA00022989"/>
    </source>
</evidence>